<proteinExistence type="predicted"/>
<protein>
    <submittedName>
        <fullName evidence="1">Uncharacterized protein</fullName>
    </submittedName>
</protein>
<evidence type="ECO:0000313" key="1">
    <source>
        <dbReference type="EMBL" id="EZA57813.1"/>
    </source>
</evidence>
<keyword evidence="2" id="KW-1185">Reference proteome</keyword>
<evidence type="ECO:0000313" key="2">
    <source>
        <dbReference type="Proteomes" id="UP000053097"/>
    </source>
</evidence>
<feature type="non-terminal residue" evidence="1">
    <location>
        <position position="1"/>
    </location>
</feature>
<dbReference type="EMBL" id="KK107139">
    <property type="protein sequence ID" value="EZA57813.1"/>
    <property type="molecule type" value="Genomic_DNA"/>
</dbReference>
<sequence length="116" mass="13659">FNENVRIGSSHEALLIRTVERWLRIHNYHTANYHCILKSNMLTLMTRGKLNVYRARTDGSLLPTKMELHTYWLAKAVFSVLYPQRPTPSLDEKGKQWVASLHDYARDELRETVVYL</sequence>
<organism evidence="1 2">
    <name type="scientific">Ooceraea biroi</name>
    <name type="common">Clonal raider ant</name>
    <name type="synonym">Cerapachys biroi</name>
    <dbReference type="NCBI Taxonomy" id="2015173"/>
    <lineage>
        <taxon>Eukaryota</taxon>
        <taxon>Metazoa</taxon>
        <taxon>Ecdysozoa</taxon>
        <taxon>Arthropoda</taxon>
        <taxon>Hexapoda</taxon>
        <taxon>Insecta</taxon>
        <taxon>Pterygota</taxon>
        <taxon>Neoptera</taxon>
        <taxon>Endopterygota</taxon>
        <taxon>Hymenoptera</taxon>
        <taxon>Apocrita</taxon>
        <taxon>Aculeata</taxon>
        <taxon>Formicoidea</taxon>
        <taxon>Formicidae</taxon>
        <taxon>Dorylinae</taxon>
        <taxon>Ooceraea</taxon>
    </lineage>
</organism>
<dbReference type="AlphaFoldDB" id="A0A026WPB7"/>
<name>A0A026WPB7_OOCBI</name>
<gene>
    <name evidence="1" type="ORF">X777_00915</name>
</gene>
<accession>A0A026WPB7</accession>
<reference evidence="1 2" key="1">
    <citation type="journal article" date="2014" name="Curr. Biol.">
        <title>The genome of the clonal raider ant Cerapachys biroi.</title>
        <authorList>
            <person name="Oxley P.R."/>
            <person name="Ji L."/>
            <person name="Fetter-Pruneda I."/>
            <person name="McKenzie S.K."/>
            <person name="Li C."/>
            <person name="Hu H."/>
            <person name="Zhang G."/>
            <person name="Kronauer D.J."/>
        </authorList>
    </citation>
    <scope>NUCLEOTIDE SEQUENCE [LARGE SCALE GENOMIC DNA]</scope>
</reference>
<dbReference type="Proteomes" id="UP000053097">
    <property type="component" value="Unassembled WGS sequence"/>
</dbReference>